<evidence type="ECO:0000313" key="4">
    <source>
        <dbReference type="Proteomes" id="UP000053235"/>
    </source>
</evidence>
<evidence type="ECO:0000259" key="2">
    <source>
        <dbReference type="Pfam" id="PF14403"/>
    </source>
</evidence>
<evidence type="ECO:0000313" key="3">
    <source>
        <dbReference type="EMBL" id="CTQ75719.1"/>
    </source>
</evidence>
<dbReference type="PANTHER" id="PTHR34595">
    <property type="entry name" value="BLR5612 PROTEIN"/>
    <property type="match status" value="1"/>
</dbReference>
<feature type="domain" description="DUF403" evidence="1">
    <location>
        <begin position="517"/>
        <end position="797"/>
    </location>
</feature>
<reference evidence="4" key="1">
    <citation type="submission" date="2015-07" db="EMBL/GenBank/DDBJ databases">
        <authorList>
            <person name="Rodrigo-Torres Lidia"/>
            <person name="Arahal R.David."/>
        </authorList>
    </citation>
    <scope>NUCLEOTIDE SEQUENCE [LARGE SCALE GENOMIC DNA]</scope>
    <source>
        <strain evidence="4">CECT 5112</strain>
    </source>
</reference>
<feature type="domain" description="Circularly permuted ATP-grasp type 2" evidence="2">
    <location>
        <begin position="92"/>
        <end position="470"/>
    </location>
</feature>
<accession>A0A0M7ALF8</accession>
<proteinExistence type="predicted"/>
<name>A0A0M7ALF8_9HYPH</name>
<dbReference type="InterPro" id="IPR051680">
    <property type="entry name" value="ATP-dep_Glu-Cys_Ligase-2"/>
</dbReference>
<dbReference type="EMBL" id="CXWD01000022">
    <property type="protein sequence ID" value="CTQ75719.1"/>
    <property type="molecule type" value="Genomic_DNA"/>
</dbReference>
<protein>
    <submittedName>
        <fullName evidence="3">Uncharacterized protein</fullName>
    </submittedName>
</protein>
<evidence type="ECO:0000259" key="1">
    <source>
        <dbReference type="Pfam" id="PF04168"/>
    </source>
</evidence>
<gene>
    <name evidence="3" type="ORF">LAX5112_04340</name>
</gene>
<dbReference type="InterPro" id="IPR025841">
    <property type="entry name" value="CP_ATPgrasp_2"/>
</dbReference>
<dbReference type="RefSeq" id="WP_055673565.1">
    <property type="nucleotide sequence ID" value="NZ_CXWD01000022.1"/>
</dbReference>
<sequence length="798" mass="87736">MTTPAKEPLSATNPLLRDYALQSGVADELLDPNGVMRPVWGPFIEQLSQLSQPEITACFARGDQYLRDAGVFFRQYSTDPHQERDWPLSHIPVILHEGEWAEICEGLTQRAELLERVVADLYGDATLVRDGHLPAELVAQNPEWHRPLVGLTPASGHHLHFLAFEIGRSPDGSWLVLGDRTQAPSGAGFALENRMATVRVFPEPFPQSKVQRLAGFFRAFRDAMDDLPSTEGGRTAILTPGPGNDTYFEHTYIARYLGLTLLEGADLLVQDGTVQMRTVSGPKPVSVLWRRLDASYADPLELDETSHLGTPGLVDAVRQSNVNLVNSLGSGILETRALMAFLPQIADVVLGEHLKTPNLATWWCGQAAERDYVKANAEDLFIGEAFSRALPFDIGRTDGPKQDPALQTPEALSNWIDTGAGQLVGQEAVTLSTTPVWDSDRLVPRPMSIRVFAARTAEGWVFLPGGYARIGRGGDATALSMQQGGSVADVWVMRDSSVRQETLFDAKNFRRQGPSVLPSRAADNLFWLGRYIERAEGVIRLLRGYHLRLAEAGYDQDPRLVQIAEQLRLLSLDPDEAVITALNPPLSAARVSAGKVRDRFSIDGWAALADLTNSLRDLTPDLARGDDTARALGILLRKITGFKGLVHENMHRTSGWRFLTLGRAIERADGAAGVLMAFAGNDAGTGFPDVALEYADSVITHQRRYRIDPTNETVTDLLALDASNPRAILFQVTAMRRIAEDLPNARISGRVSPVLRALLPLEAQLSVASPSEMNARRLERVRIRLSEVSDRLTTNYLI</sequence>
<dbReference type="Pfam" id="PF14403">
    <property type="entry name" value="CP_ATPgrasp_2"/>
    <property type="match status" value="1"/>
</dbReference>
<dbReference type="Pfam" id="PF04168">
    <property type="entry name" value="Alpha-E"/>
    <property type="match status" value="1"/>
</dbReference>
<dbReference type="InterPro" id="IPR007296">
    <property type="entry name" value="DUF403"/>
</dbReference>
<dbReference type="STRING" id="388408.LAX5112_04340"/>
<dbReference type="OrthoDB" id="9804079at2"/>
<keyword evidence="4" id="KW-1185">Reference proteome</keyword>
<dbReference type="AlphaFoldDB" id="A0A0M7ALF8"/>
<organism evidence="3 4">
    <name type="scientific">Roseibium alexandrii</name>
    <dbReference type="NCBI Taxonomy" id="388408"/>
    <lineage>
        <taxon>Bacteria</taxon>
        <taxon>Pseudomonadati</taxon>
        <taxon>Pseudomonadota</taxon>
        <taxon>Alphaproteobacteria</taxon>
        <taxon>Hyphomicrobiales</taxon>
        <taxon>Stappiaceae</taxon>
        <taxon>Roseibium</taxon>
    </lineage>
</organism>
<dbReference type="PANTHER" id="PTHR34595:SF2">
    <property type="entry name" value="BLR2978 PROTEIN"/>
    <property type="match status" value="1"/>
</dbReference>
<dbReference type="Gene3D" id="3.40.50.11290">
    <property type="match status" value="1"/>
</dbReference>
<dbReference type="SUPFAM" id="SSF56059">
    <property type="entry name" value="Glutathione synthetase ATP-binding domain-like"/>
    <property type="match status" value="1"/>
</dbReference>
<dbReference type="Proteomes" id="UP000053235">
    <property type="component" value="Unassembled WGS sequence"/>
</dbReference>